<feature type="non-terminal residue" evidence="1">
    <location>
        <position position="1"/>
    </location>
</feature>
<proteinExistence type="predicted"/>
<sequence>AENTGILIKAIANNYPKIERLSTSYLEPKDFIHVKSLLLNWTNFDITSEDNITEEYKAIIRKYINEVVINESRFIVKFYL</sequence>
<organism evidence="1 2">
    <name type="scientific">Rhizophagus irregularis</name>
    <dbReference type="NCBI Taxonomy" id="588596"/>
    <lineage>
        <taxon>Eukaryota</taxon>
        <taxon>Fungi</taxon>
        <taxon>Fungi incertae sedis</taxon>
        <taxon>Mucoromycota</taxon>
        <taxon>Glomeromycotina</taxon>
        <taxon>Glomeromycetes</taxon>
        <taxon>Glomerales</taxon>
        <taxon>Glomeraceae</taxon>
        <taxon>Rhizophagus</taxon>
    </lineage>
</organism>
<keyword evidence="2" id="KW-1185">Reference proteome</keyword>
<protein>
    <submittedName>
        <fullName evidence="1">Uncharacterized protein</fullName>
    </submittedName>
</protein>
<dbReference type="EMBL" id="LLXI01006045">
    <property type="protein sequence ID" value="PKY61889.1"/>
    <property type="molecule type" value="Genomic_DNA"/>
</dbReference>
<gene>
    <name evidence="1" type="ORF">RhiirA4_487501</name>
</gene>
<dbReference type="AlphaFoldDB" id="A0A2I1HSM7"/>
<comment type="caution">
    <text evidence="1">The sequence shown here is derived from an EMBL/GenBank/DDBJ whole genome shotgun (WGS) entry which is preliminary data.</text>
</comment>
<accession>A0A2I1HSM7</accession>
<dbReference type="Proteomes" id="UP000234323">
    <property type="component" value="Unassembled WGS sequence"/>
</dbReference>
<evidence type="ECO:0000313" key="1">
    <source>
        <dbReference type="EMBL" id="PKY61889.1"/>
    </source>
</evidence>
<evidence type="ECO:0000313" key="2">
    <source>
        <dbReference type="Proteomes" id="UP000234323"/>
    </source>
</evidence>
<reference evidence="1 2" key="1">
    <citation type="submission" date="2015-10" db="EMBL/GenBank/DDBJ databases">
        <title>Genome analyses suggest a sexual origin of heterokaryosis in a supposedly ancient asexual fungus.</title>
        <authorList>
            <person name="Ropars J."/>
            <person name="Sedzielewska K."/>
            <person name="Noel J."/>
            <person name="Charron P."/>
            <person name="Farinelli L."/>
            <person name="Marton T."/>
            <person name="Kruger M."/>
            <person name="Pelin A."/>
            <person name="Brachmann A."/>
            <person name="Corradi N."/>
        </authorList>
    </citation>
    <scope>NUCLEOTIDE SEQUENCE [LARGE SCALE GENOMIC DNA]</scope>
    <source>
        <strain evidence="1 2">A4</strain>
    </source>
</reference>
<name>A0A2I1HSM7_9GLOM</name>